<name>A0A0A9AIB1_ARUDO</name>
<proteinExistence type="predicted"/>
<protein>
    <submittedName>
        <fullName evidence="1">Uncharacterized protein</fullName>
    </submittedName>
</protein>
<reference evidence="1" key="2">
    <citation type="journal article" date="2015" name="Data Brief">
        <title>Shoot transcriptome of the giant reed, Arundo donax.</title>
        <authorList>
            <person name="Barrero R.A."/>
            <person name="Guerrero F.D."/>
            <person name="Moolhuijzen P."/>
            <person name="Goolsby J.A."/>
            <person name="Tidwell J."/>
            <person name="Bellgard S.E."/>
            <person name="Bellgard M.I."/>
        </authorList>
    </citation>
    <scope>NUCLEOTIDE SEQUENCE</scope>
    <source>
        <tissue evidence="1">Shoot tissue taken approximately 20 cm above the soil surface</tissue>
    </source>
</reference>
<evidence type="ECO:0000313" key="1">
    <source>
        <dbReference type="EMBL" id="JAD48655.1"/>
    </source>
</evidence>
<dbReference type="EMBL" id="GBRH01249240">
    <property type="protein sequence ID" value="JAD48655.1"/>
    <property type="molecule type" value="Transcribed_RNA"/>
</dbReference>
<dbReference type="AlphaFoldDB" id="A0A0A9AIB1"/>
<sequence>MKVMLKIDPVSYLAPSNFYVSVTLPCNSNI</sequence>
<organism evidence="1">
    <name type="scientific">Arundo donax</name>
    <name type="common">Giant reed</name>
    <name type="synonym">Donax arundinaceus</name>
    <dbReference type="NCBI Taxonomy" id="35708"/>
    <lineage>
        <taxon>Eukaryota</taxon>
        <taxon>Viridiplantae</taxon>
        <taxon>Streptophyta</taxon>
        <taxon>Embryophyta</taxon>
        <taxon>Tracheophyta</taxon>
        <taxon>Spermatophyta</taxon>
        <taxon>Magnoliopsida</taxon>
        <taxon>Liliopsida</taxon>
        <taxon>Poales</taxon>
        <taxon>Poaceae</taxon>
        <taxon>PACMAD clade</taxon>
        <taxon>Arundinoideae</taxon>
        <taxon>Arundineae</taxon>
        <taxon>Arundo</taxon>
    </lineage>
</organism>
<reference evidence="1" key="1">
    <citation type="submission" date="2014-09" db="EMBL/GenBank/DDBJ databases">
        <authorList>
            <person name="Magalhaes I.L.F."/>
            <person name="Oliveira U."/>
            <person name="Santos F.R."/>
            <person name="Vidigal T.H.D.A."/>
            <person name="Brescovit A.D."/>
            <person name="Santos A.J."/>
        </authorList>
    </citation>
    <scope>NUCLEOTIDE SEQUENCE</scope>
    <source>
        <tissue evidence="1">Shoot tissue taken approximately 20 cm above the soil surface</tissue>
    </source>
</reference>
<accession>A0A0A9AIB1</accession>